<keyword evidence="4" id="KW-0560">Oxidoreductase</keyword>
<dbReference type="InterPro" id="IPR016156">
    <property type="entry name" value="FAD/NAD-linked_Rdtase_dimer_sf"/>
</dbReference>
<evidence type="ECO:0000259" key="6">
    <source>
        <dbReference type="Pfam" id="PF14759"/>
    </source>
</evidence>
<gene>
    <name evidence="7" type="ORF">SAMN05421642_11589</name>
</gene>
<dbReference type="Proteomes" id="UP000198327">
    <property type="component" value="Unassembled WGS sequence"/>
</dbReference>
<dbReference type="PRINTS" id="PR00368">
    <property type="entry name" value="FADPNR"/>
</dbReference>
<dbReference type="Pfam" id="PF14759">
    <property type="entry name" value="Reductase_C"/>
    <property type="match status" value="1"/>
</dbReference>
<dbReference type="SUPFAM" id="SSF51905">
    <property type="entry name" value="FAD/NAD(P)-binding domain"/>
    <property type="match status" value="2"/>
</dbReference>
<sequence>MQTPIVIVGAGLGGSRVASELRDNGFEGPIVLIGEETHAPYDRPPLSKALLLGTVDQVDLNPTEFYEQNRIELRTGTRVTAVDPVAKTVTVEPAYGGSSEAVAYSSLVLATGLKPRMLPFALDRVGVHVLRTIDDARSLRAASKSATHAVIVGAGFIGCEVAASLRTRGLSVTVVEASRAPLSAALGIQVGTMVGRLHAAEGVDLRTGVGITGIIGEQRVTGVTLSDGDEIRADIVVLGIGSTPVVDLVAGSGIEIADSAVGGGISCDANGHASVPDVYAVGDVANWRDNAGSPARVEHWNNVVAQATTVAATILDIAPDDRPAVSYFWSDQFDLKLQALGHPGVGDDVHVVSDEGGKFVVLYSREGKLTAVVGVGKPAAVMKMRSHVIARTPIHDLV</sequence>
<dbReference type="GO" id="GO:0016651">
    <property type="term" value="F:oxidoreductase activity, acting on NAD(P)H"/>
    <property type="evidence" value="ECO:0007669"/>
    <property type="project" value="TreeGrafter"/>
</dbReference>
<dbReference type="InterPro" id="IPR028202">
    <property type="entry name" value="Reductase_C"/>
</dbReference>
<evidence type="ECO:0000313" key="8">
    <source>
        <dbReference type="Proteomes" id="UP000198327"/>
    </source>
</evidence>
<dbReference type="Pfam" id="PF07992">
    <property type="entry name" value="Pyr_redox_2"/>
    <property type="match status" value="1"/>
</dbReference>
<feature type="domain" description="FAD/NAD(P)-binding" evidence="5">
    <location>
        <begin position="5"/>
        <end position="307"/>
    </location>
</feature>
<dbReference type="PANTHER" id="PTHR43557">
    <property type="entry name" value="APOPTOSIS-INDUCING FACTOR 1"/>
    <property type="match status" value="1"/>
</dbReference>
<dbReference type="RefSeq" id="WP_089250412.1">
    <property type="nucleotide sequence ID" value="NZ_FZOW01000015.1"/>
</dbReference>
<dbReference type="PANTHER" id="PTHR43557:SF2">
    <property type="entry name" value="RIESKE DOMAIN-CONTAINING PROTEIN-RELATED"/>
    <property type="match status" value="1"/>
</dbReference>
<dbReference type="InterPro" id="IPR036188">
    <property type="entry name" value="FAD/NAD-bd_sf"/>
</dbReference>
<dbReference type="Gene3D" id="3.30.390.30">
    <property type="match status" value="1"/>
</dbReference>
<keyword evidence="3" id="KW-0274">FAD</keyword>
<evidence type="ECO:0000256" key="2">
    <source>
        <dbReference type="ARBA" id="ARBA00022630"/>
    </source>
</evidence>
<dbReference type="PRINTS" id="PR00411">
    <property type="entry name" value="PNDRDTASEI"/>
</dbReference>
<evidence type="ECO:0000256" key="4">
    <source>
        <dbReference type="ARBA" id="ARBA00023002"/>
    </source>
</evidence>
<evidence type="ECO:0000259" key="5">
    <source>
        <dbReference type="Pfam" id="PF07992"/>
    </source>
</evidence>
<keyword evidence="2" id="KW-0285">Flavoprotein</keyword>
<evidence type="ECO:0000256" key="1">
    <source>
        <dbReference type="ARBA" id="ARBA00001974"/>
    </source>
</evidence>
<dbReference type="InterPro" id="IPR050446">
    <property type="entry name" value="FAD-oxidoreductase/Apoptosis"/>
</dbReference>
<keyword evidence="8" id="KW-1185">Reference proteome</keyword>
<protein>
    <submittedName>
        <fullName evidence="7">Reductase C-terminal</fullName>
    </submittedName>
</protein>
<evidence type="ECO:0000256" key="3">
    <source>
        <dbReference type="ARBA" id="ARBA00022827"/>
    </source>
</evidence>
<dbReference type="GO" id="GO:0005737">
    <property type="term" value="C:cytoplasm"/>
    <property type="evidence" value="ECO:0007669"/>
    <property type="project" value="TreeGrafter"/>
</dbReference>
<organism evidence="7 8">
    <name type="scientific">Rhodococcoides kyotonense</name>
    <dbReference type="NCBI Taxonomy" id="398843"/>
    <lineage>
        <taxon>Bacteria</taxon>
        <taxon>Bacillati</taxon>
        <taxon>Actinomycetota</taxon>
        <taxon>Actinomycetes</taxon>
        <taxon>Mycobacteriales</taxon>
        <taxon>Nocardiaceae</taxon>
        <taxon>Rhodococcoides</taxon>
    </lineage>
</organism>
<reference evidence="8" key="1">
    <citation type="submission" date="2017-06" db="EMBL/GenBank/DDBJ databases">
        <authorList>
            <person name="Varghese N."/>
            <person name="Submissions S."/>
        </authorList>
    </citation>
    <scope>NUCLEOTIDE SEQUENCE [LARGE SCALE GENOMIC DNA]</scope>
    <source>
        <strain evidence="8">JCM 23211</strain>
    </source>
</reference>
<dbReference type="EMBL" id="FZOW01000015">
    <property type="protein sequence ID" value="SNT36437.1"/>
    <property type="molecule type" value="Genomic_DNA"/>
</dbReference>
<evidence type="ECO:0000313" key="7">
    <source>
        <dbReference type="EMBL" id="SNT36437.1"/>
    </source>
</evidence>
<dbReference type="AlphaFoldDB" id="A0A239M0S0"/>
<dbReference type="InterPro" id="IPR023753">
    <property type="entry name" value="FAD/NAD-binding_dom"/>
</dbReference>
<feature type="domain" description="Reductase C-terminal" evidence="6">
    <location>
        <begin position="327"/>
        <end position="393"/>
    </location>
</feature>
<comment type="cofactor">
    <cofactor evidence="1">
        <name>FAD</name>
        <dbReference type="ChEBI" id="CHEBI:57692"/>
    </cofactor>
</comment>
<dbReference type="OrthoDB" id="3568330at2"/>
<dbReference type="SUPFAM" id="SSF55424">
    <property type="entry name" value="FAD/NAD-linked reductases, dimerisation (C-terminal) domain"/>
    <property type="match status" value="1"/>
</dbReference>
<proteinExistence type="predicted"/>
<dbReference type="Gene3D" id="3.50.50.60">
    <property type="entry name" value="FAD/NAD(P)-binding domain"/>
    <property type="match status" value="2"/>
</dbReference>
<name>A0A239M0S0_9NOCA</name>
<accession>A0A239M0S0</accession>